<organism evidence="1 2">
    <name type="scientific">Candidatus Woesebacteria bacterium GW2011_GWB1_38_8</name>
    <dbReference type="NCBI Taxonomy" id="1618570"/>
    <lineage>
        <taxon>Bacteria</taxon>
        <taxon>Candidatus Woeseibacteriota</taxon>
    </lineage>
</organism>
<name>A0A0G0L4J8_9BACT</name>
<reference evidence="1 2" key="1">
    <citation type="journal article" date="2015" name="Nature">
        <title>rRNA introns, odd ribosomes, and small enigmatic genomes across a large radiation of phyla.</title>
        <authorList>
            <person name="Brown C.T."/>
            <person name="Hug L.A."/>
            <person name="Thomas B.C."/>
            <person name="Sharon I."/>
            <person name="Castelle C.J."/>
            <person name="Singh A."/>
            <person name="Wilkins M.J."/>
            <person name="Williams K.H."/>
            <person name="Banfield J.F."/>
        </authorList>
    </citation>
    <scope>NUCLEOTIDE SEQUENCE [LARGE SCALE GENOMIC DNA]</scope>
</reference>
<accession>A0A0G0L4J8</accession>
<dbReference type="STRING" id="1618570.UT08_C0003G0110"/>
<dbReference type="Proteomes" id="UP000034081">
    <property type="component" value="Unassembled WGS sequence"/>
</dbReference>
<dbReference type="InterPro" id="IPR021109">
    <property type="entry name" value="Peptidase_aspartic_dom_sf"/>
</dbReference>
<evidence type="ECO:0008006" key="3">
    <source>
        <dbReference type="Google" id="ProtNLM"/>
    </source>
</evidence>
<comment type="caution">
    <text evidence="1">The sequence shown here is derived from an EMBL/GenBank/DDBJ whole genome shotgun (WGS) entry which is preliminary data.</text>
</comment>
<protein>
    <recommendedName>
        <fullName evidence="3">Aspartyl protease</fullName>
    </recommendedName>
</protein>
<dbReference type="AlphaFoldDB" id="A0A0G0L4J8"/>
<evidence type="ECO:0000313" key="1">
    <source>
        <dbReference type="EMBL" id="KKQ85947.1"/>
    </source>
</evidence>
<evidence type="ECO:0000313" key="2">
    <source>
        <dbReference type="Proteomes" id="UP000034081"/>
    </source>
</evidence>
<dbReference type="EMBL" id="LBVL01000003">
    <property type="protein sequence ID" value="KKQ85947.1"/>
    <property type="molecule type" value="Genomic_DNA"/>
</dbReference>
<proteinExistence type="predicted"/>
<sequence>MIYLSGNHPFLRLKINLPKDRWKTIECLIDTGFSGGVSLPQKFRKYFFEDKFVETRFALADGSEIITDATYTKVEYNRKLKDVTIVFIGNSGCLVGVEFLNHMKFCFDFEERKVSLE</sequence>
<gene>
    <name evidence="1" type="ORF">UT08_C0003G0110</name>
</gene>
<dbReference type="Gene3D" id="2.40.70.10">
    <property type="entry name" value="Acid Proteases"/>
    <property type="match status" value="1"/>
</dbReference>